<dbReference type="Pfam" id="PF00335">
    <property type="entry name" value="Tetraspanin"/>
    <property type="match status" value="1"/>
</dbReference>
<proteinExistence type="predicted"/>
<dbReference type="AlphaFoldDB" id="A0A7R8CW93"/>
<dbReference type="Gene3D" id="1.10.1450.10">
    <property type="entry name" value="Tetraspanin"/>
    <property type="match status" value="1"/>
</dbReference>
<dbReference type="InterPro" id="IPR008952">
    <property type="entry name" value="Tetraspanin_EC2_sf"/>
</dbReference>
<evidence type="ECO:0000313" key="6">
    <source>
        <dbReference type="EMBL" id="CAF2920008.1"/>
    </source>
</evidence>
<evidence type="ECO:0000256" key="2">
    <source>
        <dbReference type="ARBA" id="ARBA00022692"/>
    </source>
</evidence>
<feature type="compositionally biased region" description="Polar residues" evidence="5">
    <location>
        <begin position="267"/>
        <end position="276"/>
    </location>
</feature>
<feature type="region of interest" description="Disordered" evidence="5">
    <location>
        <begin position="342"/>
        <end position="381"/>
    </location>
</feature>
<evidence type="ECO:0000256" key="1">
    <source>
        <dbReference type="ARBA" id="ARBA00004141"/>
    </source>
</evidence>
<dbReference type="Proteomes" id="UP000675881">
    <property type="component" value="Chromosome 4"/>
</dbReference>
<sequence>MVPCISEGPYITQRTLESYENYIINEVGTKAMNQYLHYISEVAVGSAVFNDAPTNSSKLKMVSNMYTVKDFPRSKKNIVLVFVIGYVYRDKISSGFYDGLDRGLDNYGKDTGLTQAIDGIQTTLHCCGLSNHSDWSNTPWGTGHRGKLPHSCCLYTEEAVCASDRDTAFVHRQGCYRIVVNFFMDNLSKQNHTASREMTTLTTTNHPSTSVSHYYVSPPQAAPAEMEVVLPPPPAQQATTNIPSTQHHQDPGTQYQNKTWEMTVLHQSEPSPQTRKIPTLQSSSSISHSTPPQPPPKPTTQVQINHPVVDKAYQQELLHRVTARNAPSPFTNNIQIQPLHNPSRHTDVGSQWSLGDHDHYGDPDEEIEDEEEDYGERRSLHRKHSFDGWTIDYSPTFVECGVRTLLK</sequence>
<dbReference type="GO" id="GO:0016020">
    <property type="term" value="C:membrane"/>
    <property type="evidence" value="ECO:0007669"/>
    <property type="project" value="UniProtKB-SubCell"/>
</dbReference>
<organism evidence="6 7">
    <name type="scientific">Lepeophtheirus salmonis</name>
    <name type="common">Salmon louse</name>
    <name type="synonym">Caligus salmonis</name>
    <dbReference type="NCBI Taxonomy" id="72036"/>
    <lineage>
        <taxon>Eukaryota</taxon>
        <taxon>Metazoa</taxon>
        <taxon>Ecdysozoa</taxon>
        <taxon>Arthropoda</taxon>
        <taxon>Crustacea</taxon>
        <taxon>Multicrustacea</taxon>
        <taxon>Hexanauplia</taxon>
        <taxon>Copepoda</taxon>
        <taxon>Siphonostomatoida</taxon>
        <taxon>Caligidae</taxon>
        <taxon>Lepeophtheirus</taxon>
    </lineage>
</organism>
<reference evidence="6" key="1">
    <citation type="submission" date="2021-02" db="EMBL/GenBank/DDBJ databases">
        <authorList>
            <person name="Bekaert M."/>
        </authorList>
    </citation>
    <scope>NUCLEOTIDE SEQUENCE</scope>
    <source>
        <strain evidence="6">IoA-00</strain>
    </source>
</reference>
<evidence type="ECO:0000256" key="5">
    <source>
        <dbReference type="SAM" id="MobiDB-lite"/>
    </source>
</evidence>
<accession>A0A7R8CW93</accession>
<keyword evidence="3" id="KW-1133">Transmembrane helix</keyword>
<keyword evidence="2" id="KW-0812">Transmembrane</keyword>
<keyword evidence="7" id="KW-1185">Reference proteome</keyword>
<dbReference type="OrthoDB" id="9972904at2759"/>
<evidence type="ECO:0000256" key="3">
    <source>
        <dbReference type="ARBA" id="ARBA00022989"/>
    </source>
</evidence>
<protein>
    <submittedName>
        <fullName evidence="6">(salmon louse) hypothetical protein</fullName>
    </submittedName>
</protein>
<feature type="compositionally biased region" description="Acidic residues" evidence="5">
    <location>
        <begin position="363"/>
        <end position="374"/>
    </location>
</feature>
<dbReference type="InterPro" id="IPR018499">
    <property type="entry name" value="Tetraspanin/Peripherin"/>
</dbReference>
<keyword evidence="4" id="KW-0472">Membrane</keyword>
<dbReference type="SUPFAM" id="SSF48652">
    <property type="entry name" value="Tetraspanin"/>
    <property type="match status" value="1"/>
</dbReference>
<dbReference type="EMBL" id="HG994583">
    <property type="protein sequence ID" value="CAF2920008.1"/>
    <property type="molecule type" value="Genomic_DNA"/>
</dbReference>
<feature type="compositionally biased region" description="Polar residues" evidence="5">
    <location>
        <begin position="236"/>
        <end position="254"/>
    </location>
</feature>
<evidence type="ECO:0000313" key="7">
    <source>
        <dbReference type="Proteomes" id="UP000675881"/>
    </source>
</evidence>
<comment type="subcellular location">
    <subcellularLocation>
        <location evidence="1">Membrane</location>
        <topology evidence="1">Multi-pass membrane protein</topology>
    </subcellularLocation>
</comment>
<feature type="region of interest" description="Disordered" evidence="5">
    <location>
        <begin position="267"/>
        <end position="302"/>
    </location>
</feature>
<feature type="compositionally biased region" description="Low complexity" evidence="5">
    <location>
        <begin position="278"/>
        <end position="290"/>
    </location>
</feature>
<gene>
    <name evidence="6" type="ORF">LSAA_9271</name>
</gene>
<feature type="region of interest" description="Disordered" evidence="5">
    <location>
        <begin position="235"/>
        <end position="254"/>
    </location>
</feature>
<name>A0A7R8CW93_LEPSM</name>
<evidence type="ECO:0000256" key="4">
    <source>
        <dbReference type="ARBA" id="ARBA00023136"/>
    </source>
</evidence>